<dbReference type="Proteomes" id="UP000489600">
    <property type="component" value="Unassembled WGS sequence"/>
</dbReference>
<comment type="caution">
    <text evidence="2">The sequence shown here is derived from an EMBL/GenBank/DDBJ whole genome shotgun (WGS) entry which is preliminary data.</text>
</comment>
<evidence type="ECO:0000313" key="3">
    <source>
        <dbReference type="Proteomes" id="UP000489600"/>
    </source>
</evidence>
<dbReference type="EMBL" id="CABITT030000008">
    <property type="protein sequence ID" value="VVB16325.1"/>
    <property type="molecule type" value="Genomic_DNA"/>
</dbReference>
<proteinExistence type="predicted"/>
<organism evidence="2 3">
    <name type="scientific">Arabis nemorensis</name>
    <dbReference type="NCBI Taxonomy" id="586526"/>
    <lineage>
        <taxon>Eukaryota</taxon>
        <taxon>Viridiplantae</taxon>
        <taxon>Streptophyta</taxon>
        <taxon>Embryophyta</taxon>
        <taxon>Tracheophyta</taxon>
        <taxon>Spermatophyta</taxon>
        <taxon>Magnoliopsida</taxon>
        <taxon>eudicotyledons</taxon>
        <taxon>Gunneridae</taxon>
        <taxon>Pentapetalae</taxon>
        <taxon>rosids</taxon>
        <taxon>malvids</taxon>
        <taxon>Brassicales</taxon>
        <taxon>Brassicaceae</taxon>
        <taxon>Arabideae</taxon>
        <taxon>Arabis</taxon>
    </lineage>
</organism>
<accession>A0A565CRI3</accession>
<protein>
    <submittedName>
        <fullName evidence="2">Uncharacterized protein</fullName>
    </submittedName>
</protein>
<dbReference type="AlphaFoldDB" id="A0A565CRI3"/>
<sequence length="96" mass="10604">MCFQPLIPDVGQAQNQSMALAQFQSRSVEEVSMGHRQILMSLKAPKIGRPRPNISGCREGRHVQSRPGTVDDEQNAAGEDNMKLGFRVSTNLLPDQ</sequence>
<evidence type="ECO:0000313" key="2">
    <source>
        <dbReference type="EMBL" id="VVB16325.1"/>
    </source>
</evidence>
<gene>
    <name evidence="2" type="ORF">ANE_LOCUS26769</name>
</gene>
<evidence type="ECO:0000256" key="1">
    <source>
        <dbReference type="SAM" id="MobiDB-lite"/>
    </source>
</evidence>
<keyword evidence="3" id="KW-1185">Reference proteome</keyword>
<name>A0A565CRI3_9BRAS</name>
<feature type="region of interest" description="Disordered" evidence="1">
    <location>
        <begin position="46"/>
        <end position="80"/>
    </location>
</feature>
<reference evidence="2" key="1">
    <citation type="submission" date="2019-07" db="EMBL/GenBank/DDBJ databases">
        <authorList>
            <person name="Dittberner H."/>
        </authorList>
    </citation>
    <scope>NUCLEOTIDE SEQUENCE [LARGE SCALE GENOMIC DNA]</scope>
</reference>